<feature type="chain" id="PRO_5044957250" description="Peptidyl-prolyl cis-trans isomerase" evidence="5">
    <location>
        <begin position="28"/>
        <end position="244"/>
    </location>
</feature>
<dbReference type="InterPro" id="IPR002130">
    <property type="entry name" value="Cyclophilin-type_PPIase_dom"/>
</dbReference>
<comment type="catalytic activity">
    <reaction evidence="1 5">
        <text>[protein]-peptidylproline (omega=180) = [protein]-peptidylproline (omega=0)</text>
        <dbReference type="Rhea" id="RHEA:16237"/>
        <dbReference type="Rhea" id="RHEA-COMP:10747"/>
        <dbReference type="Rhea" id="RHEA-COMP:10748"/>
        <dbReference type="ChEBI" id="CHEBI:83833"/>
        <dbReference type="ChEBI" id="CHEBI:83834"/>
        <dbReference type="EC" id="5.2.1.8"/>
    </reaction>
</comment>
<dbReference type="EC" id="5.2.1.8" evidence="5"/>
<feature type="region of interest" description="Disordered" evidence="6">
    <location>
        <begin position="30"/>
        <end position="76"/>
    </location>
</feature>
<accession>A0ABY4CM98</accession>
<dbReference type="GO" id="GO:0016853">
    <property type="term" value="F:isomerase activity"/>
    <property type="evidence" value="ECO:0007669"/>
    <property type="project" value="UniProtKB-KW"/>
</dbReference>
<gene>
    <name evidence="8" type="ORF">LSG31_22265</name>
</gene>
<evidence type="ECO:0000256" key="6">
    <source>
        <dbReference type="SAM" id="MobiDB-lite"/>
    </source>
</evidence>
<evidence type="ECO:0000313" key="9">
    <source>
        <dbReference type="Proteomes" id="UP000830167"/>
    </source>
</evidence>
<evidence type="ECO:0000259" key="7">
    <source>
        <dbReference type="PROSITE" id="PS50072"/>
    </source>
</evidence>
<dbReference type="InterPro" id="IPR029000">
    <property type="entry name" value="Cyclophilin-like_dom_sf"/>
</dbReference>
<evidence type="ECO:0000256" key="1">
    <source>
        <dbReference type="ARBA" id="ARBA00000971"/>
    </source>
</evidence>
<protein>
    <recommendedName>
        <fullName evidence="5">Peptidyl-prolyl cis-trans isomerase</fullName>
        <shortName evidence="5">PPIase</shortName>
        <ecNumber evidence="5">5.2.1.8</ecNumber>
    </recommendedName>
</protein>
<feature type="domain" description="PPIase cyclophilin-type" evidence="7">
    <location>
        <begin position="90"/>
        <end position="241"/>
    </location>
</feature>
<proteinExistence type="inferred from homology"/>
<comment type="function">
    <text evidence="2 5">PPIases accelerate the folding of proteins. It catalyzes the cis-trans isomerization of proline imidic peptide bonds in oligopeptides.</text>
</comment>
<feature type="compositionally biased region" description="Low complexity" evidence="6">
    <location>
        <begin position="45"/>
        <end position="56"/>
    </location>
</feature>
<dbReference type="Gene3D" id="2.40.100.10">
    <property type="entry name" value="Cyclophilin-like"/>
    <property type="match status" value="1"/>
</dbReference>
<sequence length="244" mass="25934">MKPYIRVASSLLVAGLLGISFITGCGASTTPSGQTPAGNTAKTDSNSSNAAKNPNATTGQKTATDQQQKSWSKPPAMTIDVNKTYDAVIQTNLGSFTIELLPKEAPVTVNNFVFLANQHFYDNIKFHRIIKSFMIQTGDPKGDGTGGPGYTFKDELPPKERYQPGIVAMANAGPNTNGSQFFICTGPDSEGLNQTPNYTIFGKVIQGMDVVQKIASVPVGPSPTGKVSAPKVPVYMKSVKIETK</sequence>
<keyword evidence="9" id="KW-1185">Reference proteome</keyword>
<dbReference type="PROSITE" id="PS50072">
    <property type="entry name" value="CSA_PPIASE_2"/>
    <property type="match status" value="1"/>
</dbReference>
<dbReference type="PANTHER" id="PTHR45625:SF4">
    <property type="entry name" value="PEPTIDYLPROLYL ISOMERASE DOMAIN AND WD REPEAT-CONTAINING PROTEIN 1"/>
    <property type="match status" value="1"/>
</dbReference>
<reference evidence="8" key="1">
    <citation type="submission" date="2021-12" db="EMBL/GenBank/DDBJ databases">
        <title>Alicyclobacillaceae gen. nov., sp. nov., isolated from chalcocite enrichment system.</title>
        <authorList>
            <person name="Jiang Z."/>
        </authorList>
    </citation>
    <scope>NUCLEOTIDE SEQUENCE</scope>
    <source>
        <strain evidence="8">MYW30-H2</strain>
    </source>
</reference>
<evidence type="ECO:0000256" key="4">
    <source>
        <dbReference type="ARBA" id="ARBA00023235"/>
    </source>
</evidence>
<evidence type="ECO:0000256" key="3">
    <source>
        <dbReference type="ARBA" id="ARBA00023110"/>
    </source>
</evidence>
<dbReference type="InterPro" id="IPR044666">
    <property type="entry name" value="Cyclophilin_A-like"/>
</dbReference>
<keyword evidence="4 5" id="KW-0413">Isomerase</keyword>
<evidence type="ECO:0000256" key="5">
    <source>
        <dbReference type="RuleBase" id="RU363019"/>
    </source>
</evidence>
<organism evidence="8 9">
    <name type="scientific">Fodinisporobacter ferrooxydans</name>
    <dbReference type="NCBI Taxonomy" id="2901836"/>
    <lineage>
        <taxon>Bacteria</taxon>
        <taxon>Bacillati</taxon>
        <taxon>Bacillota</taxon>
        <taxon>Bacilli</taxon>
        <taxon>Bacillales</taxon>
        <taxon>Alicyclobacillaceae</taxon>
        <taxon>Fodinisporobacter</taxon>
    </lineage>
</organism>
<feature type="signal peptide" evidence="5">
    <location>
        <begin position="1"/>
        <end position="27"/>
    </location>
</feature>
<keyword evidence="5" id="KW-0732">Signal</keyword>
<name>A0ABY4CM98_9BACL</name>
<dbReference type="CDD" id="cd00317">
    <property type="entry name" value="cyclophilin"/>
    <property type="match status" value="1"/>
</dbReference>
<dbReference type="Pfam" id="PF00160">
    <property type="entry name" value="Pro_isomerase"/>
    <property type="match status" value="1"/>
</dbReference>
<dbReference type="EMBL" id="CP089291">
    <property type="protein sequence ID" value="UOF90547.1"/>
    <property type="molecule type" value="Genomic_DNA"/>
</dbReference>
<feature type="compositionally biased region" description="Polar residues" evidence="6">
    <location>
        <begin position="30"/>
        <end position="44"/>
    </location>
</feature>
<dbReference type="SUPFAM" id="SSF50891">
    <property type="entry name" value="Cyclophilin-like"/>
    <property type="match status" value="1"/>
</dbReference>
<evidence type="ECO:0000313" key="8">
    <source>
        <dbReference type="EMBL" id="UOF90547.1"/>
    </source>
</evidence>
<comment type="similarity">
    <text evidence="5">Belongs to the cyclophilin-type PPIase family.</text>
</comment>
<dbReference type="PRINTS" id="PR00153">
    <property type="entry name" value="CSAPPISMRASE"/>
</dbReference>
<keyword evidence="3 5" id="KW-0697">Rotamase</keyword>
<dbReference type="RefSeq" id="WP_347437245.1">
    <property type="nucleotide sequence ID" value="NZ_CP089291.1"/>
</dbReference>
<evidence type="ECO:0000256" key="2">
    <source>
        <dbReference type="ARBA" id="ARBA00002388"/>
    </source>
</evidence>
<dbReference type="Proteomes" id="UP000830167">
    <property type="component" value="Chromosome"/>
</dbReference>
<feature type="compositionally biased region" description="Polar residues" evidence="6">
    <location>
        <begin position="57"/>
        <end position="71"/>
    </location>
</feature>
<dbReference type="PROSITE" id="PS51257">
    <property type="entry name" value="PROKAR_LIPOPROTEIN"/>
    <property type="match status" value="1"/>
</dbReference>
<dbReference type="PANTHER" id="PTHR45625">
    <property type="entry name" value="PEPTIDYL-PROLYL CIS-TRANS ISOMERASE-RELATED"/>
    <property type="match status" value="1"/>
</dbReference>